<dbReference type="GO" id="GO:0004527">
    <property type="term" value="F:exonuclease activity"/>
    <property type="evidence" value="ECO:0007669"/>
    <property type="project" value="UniProtKB-KW"/>
</dbReference>
<dbReference type="Proteomes" id="UP000320048">
    <property type="component" value="Unassembled WGS sequence"/>
</dbReference>
<evidence type="ECO:0000256" key="1">
    <source>
        <dbReference type="ARBA" id="ARBA00022801"/>
    </source>
</evidence>
<dbReference type="Pfam" id="PF00149">
    <property type="entry name" value="Metallophos"/>
    <property type="match status" value="1"/>
</dbReference>
<dbReference type="InterPro" id="IPR050535">
    <property type="entry name" value="DNA_Repair-Maintenance_Comp"/>
</dbReference>
<proteinExistence type="predicted"/>
<accession>A0A537JIA0</accession>
<comment type="caution">
    <text evidence="3">The sequence shown here is derived from an EMBL/GenBank/DDBJ whole genome shotgun (WGS) entry which is preliminary data.</text>
</comment>
<dbReference type="Gene3D" id="3.60.21.10">
    <property type="match status" value="1"/>
</dbReference>
<dbReference type="CDD" id="cd00840">
    <property type="entry name" value="MPP_Mre11_N"/>
    <property type="match status" value="1"/>
</dbReference>
<dbReference type="InterPro" id="IPR029052">
    <property type="entry name" value="Metallo-depent_PP-like"/>
</dbReference>
<feature type="domain" description="Calcineurin-like phosphoesterase" evidence="2">
    <location>
        <begin position="3"/>
        <end position="127"/>
    </location>
</feature>
<name>A0A537JIA0_9BACT</name>
<keyword evidence="3" id="KW-0269">Exonuclease</keyword>
<dbReference type="PANTHER" id="PTHR30337">
    <property type="entry name" value="COMPONENT OF ATP-DEPENDENT DSDNA EXONUCLEASE"/>
    <property type="match status" value="1"/>
</dbReference>
<reference evidence="3 4" key="1">
    <citation type="journal article" date="2019" name="Nat. Microbiol.">
        <title>Mediterranean grassland soil C-N compound turnover is dependent on rainfall and depth, and is mediated by genomically divergent microorganisms.</title>
        <authorList>
            <person name="Diamond S."/>
            <person name="Andeer P.F."/>
            <person name="Li Z."/>
            <person name="Crits-Christoph A."/>
            <person name="Burstein D."/>
            <person name="Anantharaman K."/>
            <person name="Lane K.R."/>
            <person name="Thomas B.C."/>
            <person name="Pan C."/>
            <person name="Northen T.R."/>
            <person name="Banfield J.F."/>
        </authorList>
    </citation>
    <scope>NUCLEOTIDE SEQUENCE [LARGE SCALE GENOMIC DNA]</scope>
    <source>
        <strain evidence="3">NP_7</strain>
    </source>
</reference>
<evidence type="ECO:0000259" key="2">
    <source>
        <dbReference type="Pfam" id="PF00149"/>
    </source>
</evidence>
<dbReference type="InterPro" id="IPR041796">
    <property type="entry name" value="Mre11_N"/>
</dbReference>
<gene>
    <name evidence="3" type="ORF">E6H04_04055</name>
</gene>
<dbReference type="AlphaFoldDB" id="A0A537JIA0"/>
<evidence type="ECO:0000313" key="3">
    <source>
        <dbReference type="EMBL" id="TMI82836.1"/>
    </source>
</evidence>
<dbReference type="EMBL" id="VBAO01000106">
    <property type="protein sequence ID" value="TMI82836.1"/>
    <property type="molecule type" value="Genomic_DNA"/>
</dbReference>
<evidence type="ECO:0000313" key="4">
    <source>
        <dbReference type="Proteomes" id="UP000320048"/>
    </source>
</evidence>
<feature type="non-terminal residue" evidence="3">
    <location>
        <position position="275"/>
    </location>
</feature>
<dbReference type="InterPro" id="IPR004843">
    <property type="entry name" value="Calcineurin-like_PHP"/>
</dbReference>
<dbReference type="SUPFAM" id="SSF56300">
    <property type="entry name" value="Metallo-dependent phosphatases"/>
    <property type="match status" value="1"/>
</dbReference>
<sequence length="275" mass="29070">MSLRLLHTSDVHLGATFKVLGERGREQRRQLEATFARVVTLAIEERVSVLLIAGDLFDSAAAARSEIGCAVQELRRLREAGIAVCAIAGNHDPLGEGSEAVWRDLAAASVTVFGPQPGTKVFPDLDLTVVGRSRHGQLSAESPLAGLSAARQTRFLVGLAHGSVQRPDLPAQFGLIANEEIARSGVDYLALGDWHSTRNVSSGGVTAWYSGAPEMIGLDEPDSGNVCLVTLEAPGRAEVAPRPVGRRRSRRITLDVAAVGGTEGVVRAIKAEANS</sequence>
<keyword evidence="3" id="KW-0540">Nuclease</keyword>
<keyword evidence="1" id="KW-0378">Hydrolase</keyword>
<protein>
    <submittedName>
        <fullName evidence="3">DNA repair exonuclease</fullName>
    </submittedName>
</protein>
<organism evidence="3 4">
    <name type="scientific">Candidatus Segetimicrobium genomatis</name>
    <dbReference type="NCBI Taxonomy" id="2569760"/>
    <lineage>
        <taxon>Bacteria</taxon>
        <taxon>Bacillati</taxon>
        <taxon>Candidatus Sysuimicrobiota</taxon>
        <taxon>Candidatus Sysuimicrobiia</taxon>
        <taxon>Candidatus Sysuimicrobiales</taxon>
        <taxon>Candidatus Segetimicrobiaceae</taxon>
        <taxon>Candidatus Segetimicrobium</taxon>
    </lineage>
</organism>